<dbReference type="Proteomes" id="UP000264541">
    <property type="component" value="Unassembled WGS sequence"/>
</dbReference>
<dbReference type="CDD" id="cd00565">
    <property type="entry name" value="Ubl_ThiS"/>
    <property type="match status" value="1"/>
</dbReference>
<gene>
    <name evidence="1" type="primary">thiS</name>
    <name evidence="1" type="ORF">D0469_14825</name>
</gene>
<dbReference type="AlphaFoldDB" id="A0A372LN55"/>
<dbReference type="RefSeq" id="WP_117327514.1">
    <property type="nucleotide sequence ID" value="NZ_QVTE01000043.1"/>
</dbReference>
<dbReference type="OrthoDB" id="9798559at2"/>
<dbReference type="InterPro" id="IPR010035">
    <property type="entry name" value="Thi_S"/>
</dbReference>
<dbReference type="InterPro" id="IPR012675">
    <property type="entry name" value="Beta-grasp_dom_sf"/>
</dbReference>
<evidence type="ECO:0000313" key="1">
    <source>
        <dbReference type="EMBL" id="RFU67518.1"/>
    </source>
</evidence>
<dbReference type="PANTHER" id="PTHR34472">
    <property type="entry name" value="SULFUR CARRIER PROTEIN THIS"/>
    <property type="match status" value="1"/>
</dbReference>
<dbReference type="PANTHER" id="PTHR34472:SF1">
    <property type="entry name" value="SULFUR CARRIER PROTEIN THIS"/>
    <property type="match status" value="1"/>
</dbReference>
<organism evidence="1 2">
    <name type="scientific">Peribacillus saganii</name>
    <dbReference type="NCBI Taxonomy" id="2303992"/>
    <lineage>
        <taxon>Bacteria</taxon>
        <taxon>Bacillati</taxon>
        <taxon>Bacillota</taxon>
        <taxon>Bacilli</taxon>
        <taxon>Bacillales</taxon>
        <taxon>Bacillaceae</taxon>
        <taxon>Peribacillus</taxon>
    </lineage>
</organism>
<evidence type="ECO:0000313" key="2">
    <source>
        <dbReference type="Proteomes" id="UP000264541"/>
    </source>
</evidence>
<dbReference type="InterPro" id="IPR016155">
    <property type="entry name" value="Mopterin_synth/thiamin_S_b"/>
</dbReference>
<comment type="caution">
    <text evidence="1">The sequence shown here is derived from an EMBL/GenBank/DDBJ whole genome shotgun (WGS) entry which is preliminary data.</text>
</comment>
<dbReference type="InterPro" id="IPR003749">
    <property type="entry name" value="ThiS/MoaD-like"/>
</dbReference>
<dbReference type="Gene3D" id="3.10.20.30">
    <property type="match status" value="1"/>
</dbReference>
<proteinExistence type="predicted"/>
<dbReference type="Pfam" id="PF02597">
    <property type="entry name" value="ThiS"/>
    <property type="match status" value="1"/>
</dbReference>
<protein>
    <submittedName>
        <fullName evidence="1">Sulfur carrier protein ThiS</fullName>
    </submittedName>
</protein>
<keyword evidence="2" id="KW-1185">Reference proteome</keyword>
<dbReference type="EMBL" id="QVTE01000043">
    <property type="protein sequence ID" value="RFU67518.1"/>
    <property type="molecule type" value="Genomic_DNA"/>
</dbReference>
<dbReference type="NCBIfam" id="TIGR01683">
    <property type="entry name" value="thiS"/>
    <property type="match status" value="1"/>
</dbReference>
<reference evidence="1 2" key="1">
    <citation type="submission" date="2018-08" db="EMBL/GenBank/DDBJ databases">
        <title>Bacillus chawlae sp. nov., Bacillus glennii sp. nov., and Bacillus saganii sp. nov. Isolated from the Vehicle Assembly Building at Kennedy Space Center where the Viking Spacecraft were Assembled.</title>
        <authorList>
            <person name="Seuylemezian A."/>
            <person name="Vaishampayan P."/>
        </authorList>
    </citation>
    <scope>NUCLEOTIDE SEQUENCE [LARGE SCALE GENOMIC DNA]</scope>
    <source>
        <strain evidence="1 2">V47-23a</strain>
    </source>
</reference>
<sequence>MTIRINGRKVELPDDVQTIHNLLNYYDLEDRIVIVEINQQITLKEQYSSLTLSDGDIVELIHFVGGG</sequence>
<name>A0A372LN55_9BACI</name>
<dbReference type="SUPFAM" id="SSF54285">
    <property type="entry name" value="MoaD/ThiS"/>
    <property type="match status" value="1"/>
</dbReference>
<accession>A0A372LN55</accession>